<organism evidence="1 2">
    <name type="scientific">Dorea formicigenerans</name>
    <dbReference type="NCBI Taxonomy" id="39486"/>
    <lineage>
        <taxon>Bacteria</taxon>
        <taxon>Bacillati</taxon>
        <taxon>Bacillota</taxon>
        <taxon>Clostridia</taxon>
        <taxon>Lachnospirales</taxon>
        <taxon>Lachnospiraceae</taxon>
        <taxon>Dorea</taxon>
    </lineage>
</organism>
<gene>
    <name evidence="1" type="ORF">DXC93_03955</name>
</gene>
<dbReference type="Proteomes" id="UP000261324">
    <property type="component" value="Unassembled WGS sequence"/>
</dbReference>
<evidence type="ECO:0000313" key="1">
    <source>
        <dbReference type="EMBL" id="RGK85590.1"/>
    </source>
</evidence>
<dbReference type="RefSeq" id="WP_005340077.1">
    <property type="nucleotide sequence ID" value="NZ_JBBNPT010000019.1"/>
</dbReference>
<protein>
    <submittedName>
        <fullName evidence="1">Uncharacterized protein</fullName>
    </submittedName>
</protein>
<evidence type="ECO:0000313" key="2">
    <source>
        <dbReference type="Proteomes" id="UP000261324"/>
    </source>
</evidence>
<comment type="caution">
    <text evidence="1">The sequence shown here is derived from an EMBL/GenBank/DDBJ whole genome shotgun (WGS) entry which is preliminary data.</text>
</comment>
<reference evidence="1 2" key="1">
    <citation type="submission" date="2018-08" db="EMBL/GenBank/DDBJ databases">
        <title>A genome reference for cultivated species of the human gut microbiota.</title>
        <authorList>
            <person name="Zou Y."/>
            <person name="Xue W."/>
            <person name="Luo G."/>
        </authorList>
    </citation>
    <scope>NUCLEOTIDE SEQUENCE [LARGE SCALE GENOMIC DNA]</scope>
    <source>
        <strain evidence="1 2">TF09-3</strain>
    </source>
</reference>
<name>A0A3E4Q057_9FIRM</name>
<sequence>MKYKIIAVNNDTTIKTIVAEISEEEYETIMSNIKQLQISMLSKDYYVVVRDNIKELLAFLPTIKMQDKYSIDTINRYTYNVLGTFYAWIEYYESHYKKIFEPIKKKYYDKYFEYRMMYNLRIYMTHCEMAITKIEFWPGKLEMYIYIEPENLLQNSSRLQKKIITELQKMRDDNEKIDLYELMLGFEKIFTSMHKELLKALEPELQNVLNEINPYLQFTSEGKAKLCYIYEKETDKRVYSLTAFIGAFINKMCNPY</sequence>
<accession>A0A3E4Q057</accession>
<dbReference type="EMBL" id="QSRA01000003">
    <property type="protein sequence ID" value="RGK85590.1"/>
    <property type="molecule type" value="Genomic_DNA"/>
</dbReference>
<dbReference type="AlphaFoldDB" id="A0A3E4Q057"/>
<proteinExistence type="predicted"/>